<dbReference type="SUPFAM" id="SSF51556">
    <property type="entry name" value="Metallo-dependent hydrolases"/>
    <property type="match status" value="1"/>
</dbReference>
<dbReference type="InterPro" id="IPR049677">
    <property type="entry name" value="QatD"/>
</dbReference>
<accession>A0ABU0H918</accession>
<dbReference type="EMBL" id="JAUSVO010000004">
    <property type="protein sequence ID" value="MDQ0438796.1"/>
    <property type="molecule type" value="Genomic_DNA"/>
</dbReference>
<organism evidence="1 2">
    <name type="scientific">Kaistia dalseonensis</name>
    <dbReference type="NCBI Taxonomy" id="410840"/>
    <lineage>
        <taxon>Bacteria</taxon>
        <taxon>Pseudomonadati</taxon>
        <taxon>Pseudomonadota</taxon>
        <taxon>Alphaproteobacteria</taxon>
        <taxon>Hyphomicrobiales</taxon>
        <taxon>Kaistiaceae</taxon>
        <taxon>Kaistia</taxon>
    </lineage>
</organism>
<keyword evidence="2" id="KW-1185">Reference proteome</keyword>
<evidence type="ECO:0000313" key="1">
    <source>
        <dbReference type="EMBL" id="MDQ0438796.1"/>
    </source>
</evidence>
<dbReference type="Proteomes" id="UP001241603">
    <property type="component" value="Unassembled WGS sequence"/>
</dbReference>
<dbReference type="PANTHER" id="PTHR46124:SF2">
    <property type="entry name" value="D-AMINOACYL-TRNA DEACYLASE"/>
    <property type="match status" value="1"/>
</dbReference>
<name>A0ABU0H918_9HYPH</name>
<dbReference type="InterPro" id="IPR032466">
    <property type="entry name" value="Metal_Hydrolase"/>
</dbReference>
<dbReference type="InterPro" id="IPR001130">
    <property type="entry name" value="TatD-like"/>
</dbReference>
<keyword evidence="1" id="KW-0378">Hydrolase</keyword>
<dbReference type="PIRSF" id="PIRSF005902">
    <property type="entry name" value="DNase_TatD"/>
    <property type="match status" value="1"/>
</dbReference>
<sequence>MIDLHCHLDLYPDPTALVAECVERRVYVLSVTTVPSAFTGTAALAASDSRIRTALGLHPEIAASRSRELPLFERLLPLTRYVGEVGLDGSRDHKATFDAQRSIFADILRMCARAGGKVLSIHSRGATGAVLDALSAEPTAGCSVLHWYVGTGKQVARASEMDCWFSVGPSMLASERGRSAVAAMPRDRVLPETDGPFCSFEGQPARPWDAWSIVPMLASIWGEDDQSVASRMRTNLKALSDIAQALPPAGARRPT</sequence>
<dbReference type="Pfam" id="PF01026">
    <property type="entry name" value="TatD_DNase"/>
    <property type="match status" value="1"/>
</dbReference>
<dbReference type="CDD" id="cd01310">
    <property type="entry name" value="TatD_DNAse"/>
    <property type="match status" value="1"/>
</dbReference>
<comment type="caution">
    <text evidence="1">The sequence shown here is derived from an EMBL/GenBank/DDBJ whole genome shotgun (WGS) entry which is preliminary data.</text>
</comment>
<reference evidence="1 2" key="1">
    <citation type="submission" date="2023-07" db="EMBL/GenBank/DDBJ databases">
        <title>Genomic Encyclopedia of Type Strains, Phase IV (KMG-IV): sequencing the most valuable type-strain genomes for metagenomic binning, comparative biology and taxonomic classification.</title>
        <authorList>
            <person name="Goeker M."/>
        </authorList>
    </citation>
    <scope>NUCLEOTIDE SEQUENCE [LARGE SCALE GENOMIC DNA]</scope>
    <source>
        <strain evidence="1 2">B6-8</strain>
    </source>
</reference>
<dbReference type="GO" id="GO:0016787">
    <property type="term" value="F:hydrolase activity"/>
    <property type="evidence" value="ECO:0007669"/>
    <property type="project" value="UniProtKB-KW"/>
</dbReference>
<proteinExistence type="predicted"/>
<dbReference type="PANTHER" id="PTHR46124">
    <property type="entry name" value="D-AMINOACYL-TRNA DEACYLASE"/>
    <property type="match status" value="1"/>
</dbReference>
<dbReference type="NCBIfam" id="NF041926">
    <property type="entry name" value="QatD"/>
    <property type="match status" value="1"/>
</dbReference>
<gene>
    <name evidence="1" type="ORF">QO014_003191</name>
</gene>
<protein>
    <submittedName>
        <fullName evidence="1">TatD DNase family protein</fullName>
        <ecNumber evidence="1">3.1.21.-</ecNumber>
    </submittedName>
</protein>
<dbReference type="Gene3D" id="3.20.20.140">
    <property type="entry name" value="Metal-dependent hydrolases"/>
    <property type="match status" value="1"/>
</dbReference>
<evidence type="ECO:0000313" key="2">
    <source>
        <dbReference type="Proteomes" id="UP001241603"/>
    </source>
</evidence>
<dbReference type="EC" id="3.1.21.-" evidence="1"/>
<dbReference type="RefSeq" id="WP_266349685.1">
    <property type="nucleotide sequence ID" value="NZ_JAPKNG010000004.1"/>
</dbReference>